<protein>
    <submittedName>
        <fullName evidence="1">Uncharacterized protein</fullName>
    </submittedName>
</protein>
<gene>
    <name evidence="1" type="ORF">AVDCRST_MAG93-1637</name>
</gene>
<proteinExistence type="predicted"/>
<organism evidence="1">
    <name type="scientific">uncultured Chloroflexia bacterium</name>
    <dbReference type="NCBI Taxonomy" id="1672391"/>
    <lineage>
        <taxon>Bacteria</taxon>
        <taxon>Bacillati</taxon>
        <taxon>Chloroflexota</taxon>
        <taxon>Chloroflexia</taxon>
        <taxon>environmental samples</taxon>
    </lineage>
</organism>
<dbReference type="AlphaFoldDB" id="A0A6J4IE90"/>
<reference evidence="1" key="1">
    <citation type="submission" date="2020-02" db="EMBL/GenBank/DDBJ databases">
        <authorList>
            <person name="Meier V. D."/>
        </authorList>
    </citation>
    <scope>NUCLEOTIDE SEQUENCE</scope>
    <source>
        <strain evidence="1">AVDCRST_MAG93</strain>
    </source>
</reference>
<name>A0A6J4IE90_9CHLR</name>
<sequence>MPAPEKLDMDYGSSYLSWVVDGEPPPSSMLESLHRDVSGRRVRRGRSIARAV</sequence>
<evidence type="ECO:0000313" key="1">
    <source>
        <dbReference type="EMBL" id="CAA9248431.1"/>
    </source>
</evidence>
<accession>A0A6J4IE90</accession>
<dbReference type="EMBL" id="CADCTR010000554">
    <property type="protein sequence ID" value="CAA9248431.1"/>
    <property type="molecule type" value="Genomic_DNA"/>
</dbReference>